<dbReference type="Pfam" id="PF00400">
    <property type="entry name" value="WD40"/>
    <property type="match status" value="1"/>
</dbReference>
<keyword evidence="2" id="KW-1185">Reference proteome</keyword>
<dbReference type="InterPro" id="IPR001680">
    <property type="entry name" value="WD40_rpt"/>
</dbReference>
<dbReference type="Proteomes" id="UP000053820">
    <property type="component" value="Unassembled WGS sequence"/>
</dbReference>
<accession>A0A0C9WCY7</accession>
<protein>
    <submittedName>
        <fullName evidence="1">Unplaced genomic scaffold scaffold_20, whole genome shotgun sequence</fullName>
    </submittedName>
</protein>
<organism evidence="1 2">
    <name type="scientific">Hydnomerulius pinastri MD-312</name>
    <dbReference type="NCBI Taxonomy" id="994086"/>
    <lineage>
        <taxon>Eukaryota</taxon>
        <taxon>Fungi</taxon>
        <taxon>Dikarya</taxon>
        <taxon>Basidiomycota</taxon>
        <taxon>Agaricomycotina</taxon>
        <taxon>Agaricomycetes</taxon>
        <taxon>Agaricomycetidae</taxon>
        <taxon>Boletales</taxon>
        <taxon>Boletales incertae sedis</taxon>
        <taxon>Leucogyrophana</taxon>
    </lineage>
</organism>
<dbReference type="SUPFAM" id="SSF50978">
    <property type="entry name" value="WD40 repeat-like"/>
    <property type="match status" value="1"/>
</dbReference>
<gene>
    <name evidence="1" type="ORF">HYDPIDRAFT_114199</name>
</gene>
<dbReference type="OrthoDB" id="674604at2759"/>
<dbReference type="InterPro" id="IPR015943">
    <property type="entry name" value="WD40/YVTN_repeat-like_dom_sf"/>
</dbReference>
<reference evidence="1 2" key="1">
    <citation type="submission" date="2014-04" db="EMBL/GenBank/DDBJ databases">
        <title>Evolutionary Origins and Diversification of the Mycorrhizal Mutualists.</title>
        <authorList>
            <consortium name="DOE Joint Genome Institute"/>
            <consortium name="Mycorrhizal Genomics Consortium"/>
            <person name="Kohler A."/>
            <person name="Kuo A."/>
            <person name="Nagy L.G."/>
            <person name="Floudas D."/>
            <person name="Copeland A."/>
            <person name="Barry K.W."/>
            <person name="Cichocki N."/>
            <person name="Veneault-Fourrey C."/>
            <person name="LaButti K."/>
            <person name="Lindquist E.A."/>
            <person name="Lipzen A."/>
            <person name="Lundell T."/>
            <person name="Morin E."/>
            <person name="Murat C."/>
            <person name="Riley R."/>
            <person name="Ohm R."/>
            <person name="Sun H."/>
            <person name="Tunlid A."/>
            <person name="Henrissat B."/>
            <person name="Grigoriev I.V."/>
            <person name="Hibbett D.S."/>
            <person name="Martin F."/>
        </authorList>
    </citation>
    <scope>NUCLEOTIDE SEQUENCE [LARGE SCALE GENOMIC DNA]</scope>
    <source>
        <strain evidence="1 2">MD-312</strain>
    </source>
</reference>
<evidence type="ECO:0000313" key="2">
    <source>
        <dbReference type="Proteomes" id="UP000053820"/>
    </source>
</evidence>
<name>A0A0C9WCY7_9AGAM</name>
<dbReference type="AlphaFoldDB" id="A0A0C9WCY7"/>
<sequence>MTASSDSGGDEAVRESLYGHEGPVYCLALSPDGAGLASGARGHEDIGTRQLACSIRLPKGYAHKVASLGFLSNEQYLARGSLFSES</sequence>
<dbReference type="EMBL" id="KN839854">
    <property type="protein sequence ID" value="KIJ62556.1"/>
    <property type="molecule type" value="Genomic_DNA"/>
</dbReference>
<dbReference type="HOGENOM" id="CLU_2498152_0_0_1"/>
<dbReference type="InterPro" id="IPR036322">
    <property type="entry name" value="WD40_repeat_dom_sf"/>
</dbReference>
<proteinExistence type="predicted"/>
<evidence type="ECO:0000313" key="1">
    <source>
        <dbReference type="EMBL" id="KIJ62556.1"/>
    </source>
</evidence>
<dbReference type="Gene3D" id="2.130.10.10">
    <property type="entry name" value="YVTN repeat-like/Quinoprotein amine dehydrogenase"/>
    <property type="match status" value="1"/>
</dbReference>